<feature type="region of interest" description="Disordered" evidence="1">
    <location>
        <begin position="228"/>
        <end position="269"/>
    </location>
</feature>
<sequence>MHHLPRINRLENQSGLPSHSEGQTYRKNLKKLTKPELVEILEREEKLLKNKSKLNKLPDKGQKIREYYEKVQAELASRNEINLAAEQFSKLNIASVGQKALNNLEWTGDINPKKGVDVIVDSDDEVIDENIDPLKIIANSNETEKIIKVLPPEPSLITEEDLKEIESFKTEDVHVVQVGVQNKSRVTKLVQKMDDKTVIDENNLNKVAEALEPHALYLCHIEDDKKVSPKPKFLPSRTTKSDVHNPTVENQRKSRKNWEPTAATPPLMKHPGVKALSLVESIEVQRQHFEYVKKIQEEQAKERLAQREIRARDRTLMDNLVNDAPFFSDYREKADSDEEDEFDSDDEVYDEPEEKGGVIYQIEESS</sequence>
<dbReference type="OMA" id="GIHYTVY"/>
<feature type="region of interest" description="Disordered" evidence="1">
    <location>
        <begin position="328"/>
        <end position="366"/>
    </location>
</feature>
<accession>A0A336LZE8</accession>
<dbReference type="InterPro" id="IPR051375">
    <property type="entry name" value="Tuftelin_GRINL1A/MYZAP/CCD68"/>
</dbReference>
<dbReference type="EMBL" id="UFQT01000320">
    <property type="protein sequence ID" value="SSX23190.1"/>
    <property type="molecule type" value="Genomic_DNA"/>
</dbReference>
<dbReference type="GO" id="GO:0006368">
    <property type="term" value="P:transcription elongation by RNA polymerase II"/>
    <property type="evidence" value="ECO:0007669"/>
    <property type="project" value="InterPro"/>
</dbReference>
<dbReference type="PANTHER" id="PTHR23171:SF13">
    <property type="entry name" value="DNA-DIRECTED RNA POLYMERASE II SUBUNIT GRINL1A"/>
    <property type="match status" value="1"/>
</dbReference>
<organism evidence="2">
    <name type="scientific">Culicoides sonorensis</name>
    <name type="common">Biting midge</name>
    <dbReference type="NCBI Taxonomy" id="179676"/>
    <lineage>
        <taxon>Eukaryota</taxon>
        <taxon>Metazoa</taxon>
        <taxon>Ecdysozoa</taxon>
        <taxon>Arthropoda</taxon>
        <taxon>Hexapoda</taxon>
        <taxon>Insecta</taxon>
        <taxon>Pterygota</taxon>
        <taxon>Neoptera</taxon>
        <taxon>Endopterygota</taxon>
        <taxon>Diptera</taxon>
        <taxon>Nematocera</taxon>
        <taxon>Chironomoidea</taxon>
        <taxon>Ceratopogonidae</taxon>
        <taxon>Ceratopogoninae</taxon>
        <taxon>Culicoides</taxon>
        <taxon>Monoculicoides</taxon>
    </lineage>
</organism>
<dbReference type="GO" id="GO:0003711">
    <property type="term" value="F:transcription elongation factor activity"/>
    <property type="evidence" value="ECO:0007669"/>
    <property type="project" value="InterPro"/>
</dbReference>
<evidence type="ECO:0000313" key="2">
    <source>
        <dbReference type="EMBL" id="SSX23190.1"/>
    </source>
</evidence>
<dbReference type="GO" id="GO:0005634">
    <property type="term" value="C:nucleus"/>
    <property type="evidence" value="ECO:0007669"/>
    <property type="project" value="InterPro"/>
</dbReference>
<proteinExistence type="predicted"/>
<feature type="compositionally biased region" description="Polar residues" evidence="1">
    <location>
        <begin position="10"/>
        <end position="26"/>
    </location>
</feature>
<dbReference type="PANTHER" id="PTHR23171">
    <property type="entry name" value="GDOWN1"/>
    <property type="match status" value="1"/>
</dbReference>
<protein>
    <submittedName>
        <fullName evidence="2">CSON008498 protein</fullName>
    </submittedName>
</protein>
<dbReference type="InterPro" id="IPR026213">
    <property type="entry name" value="GRINL1"/>
</dbReference>
<dbReference type="PRINTS" id="PR02085">
    <property type="entry name" value="POLR2GRINL1"/>
</dbReference>
<name>A0A336LZE8_CULSO</name>
<gene>
    <name evidence="2" type="primary">CSON008498</name>
</gene>
<feature type="compositionally biased region" description="Acidic residues" evidence="1">
    <location>
        <begin position="335"/>
        <end position="353"/>
    </location>
</feature>
<dbReference type="AlphaFoldDB" id="A0A336LZE8"/>
<reference evidence="2" key="1">
    <citation type="submission" date="2018-07" db="EMBL/GenBank/DDBJ databases">
        <authorList>
            <person name="Quirk P.G."/>
            <person name="Krulwich T.A."/>
        </authorList>
    </citation>
    <scope>NUCLEOTIDE SEQUENCE</scope>
</reference>
<dbReference type="VEuPathDB" id="VectorBase:CSON008498"/>
<feature type="region of interest" description="Disordered" evidence="1">
    <location>
        <begin position="1"/>
        <end position="30"/>
    </location>
</feature>
<dbReference type="Pfam" id="PF15328">
    <property type="entry name" value="GCOM2"/>
    <property type="match status" value="1"/>
</dbReference>
<evidence type="ECO:0000256" key="1">
    <source>
        <dbReference type="SAM" id="MobiDB-lite"/>
    </source>
</evidence>